<comment type="caution">
    <text evidence="7">The sequence shown here is derived from an EMBL/GenBank/DDBJ whole genome shotgun (WGS) entry which is preliminary data.</text>
</comment>
<evidence type="ECO:0000256" key="5">
    <source>
        <dbReference type="SAM" id="Coils"/>
    </source>
</evidence>
<evidence type="ECO:0000256" key="6">
    <source>
        <dbReference type="SAM" id="MobiDB-lite"/>
    </source>
</evidence>
<dbReference type="PANTHER" id="PTHR14069:SF0">
    <property type="entry name" value="FILENSIN"/>
    <property type="match status" value="1"/>
</dbReference>
<keyword evidence="2" id="KW-0963">Cytoplasm</keyword>
<feature type="coiled-coil region" evidence="5">
    <location>
        <begin position="106"/>
        <end position="133"/>
    </location>
</feature>
<keyword evidence="3" id="KW-0597">Phosphoprotein</keyword>
<evidence type="ECO:0000313" key="7">
    <source>
        <dbReference type="EMBL" id="KAB0369799.1"/>
    </source>
</evidence>
<dbReference type="GO" id="GO:0005212">
    <property type="term" value="F:structural constituent of eye lens"/>
    <property type="evidence" value="ECO:0007669"/>
    <property type="project" value="InterPro"/>
</dbReference>
<proteinExistence type="predicted"/>
<dbReference type="GO" id="GO:0005882">
    <property type="term" value="C:intermediate filament"/>
    <property type="evidence" value="ECO:0007669"/>
    <property type="project" value="TreeGrafter"/>
</dbReference>
<dbReference type="EMBL" id="VCEB01000015">
    <property type="protein sequence ID" value="KAB0369799.1"/>
    <property type="molecule type" value="Genomic_DNA"/>
</dbReference>
<evidence type="ECO:0000256" key="3">
    <source>
        <dbReference type="ARBA" id="ARBA00022553"/>
    </source>
</evidence>
<evidence type="ECO:0008006" key="9">
    <source>
        <dbReference type="Google" id="ProtNLM"/>
    </source>
</evidence>
<dbReference type="InterPro" id="IPR042358">
    <property type="entry name" value="BFSP1"/>
</dbReference>
<dbReference type="GO" id="GO:0005737">
    <property type="term" value="C:cytoplasm"/>
    <property type="evidence" value="ECO:0007669"/>
    <property type="project" value="TreeGrafter"/>
</dbReference>
<feature type="compositionally biased region" description="Polar residues" evidence="6">
    <location>
        <begin position="402"/>
        <end position="424"/>
    </location>
</feature>
<keyword evidence="5" id="KW-0175">Coiled coil</keyword>
<protein>
    <recommendedName>
        <fullName evidence="9">Beaded filament structural protein 1</fullName>
    </recommendedName>
</protein>
<dbReference type="PANTHER" id="PTHR14069">
    <property type="entry name" value="FILENSIN"/>
    <property type="match status" value="1"/>
</dbReference>
<keyword evidence="8" id="KW-1185">Reference proteome</keyword>
<organism evidence="7 8">
    <name type="scientific">Muntiacus reevesi</name>
    <name type="common">Reeves' muntjac</name>
    <name type="synonym">Cervus reevesi</name>
    <dbReference type="NCBI Taxonomy" id="9886"/>
    <lineage>
        <taxon>Eukaryota</taxon>
        <taxon>Metazoa</taxon>
        <taxon>Chordata</taxon>
        <taxon>Craniata</taxon>
        <taxon>Vertebrata</taxon>
        <taxon>Euteleostomi</taxon>
        <taxon>Mammalia</taxon>
        <taxon>Eutheria</taxon>
        <taxon>Laurasiatheria</taxon>
        <taxon>Artiodactyla</taxon>
        <taxon>Ruminantia</taxon>
        <taxon>Pecora</taxon>
        <taxon>Cervidae</taxon>
        <taxon>Muntiacinae</taxon>
        <taxon>Muntiacus</taxon>
    </lineage>
</organism>
<feature type="region of interest" description="Disordered" evidence="6">
    <location>
        <begin position="328"/>
        <end position="426"/>
    </location>
</feature>
<feature type="compositionally biased region" description="Basic and acidic residues" evidence="6">
    <location>
        <begin position="360"/>
        <end position="371"/>
    </location>
</feature>
<dbReference type="GO" id="GO:0070307">
    <property type="term" value="P:lens fiber cell development"/>
    <property type="evidence" value="ECO:0007669"/>
    <property type="project" value="TreeGrafter"/>
</dbReference>
<evidence type="ECO:0000256" key="4">
    <source>
        <dbReference type="ARBA" id="ARBA00023212"/>
    </source>
</evidence>
<gene>
    <name evidence="7" type="ORF">FD755_018792</name>
</gene>
<reference evidence="7 8" key="1">
    <citation type="submission" date="2019-06" db="EMBL/GenBank/DDBJ databases">
        <title>Discovery of a novel chromosome fission-fusion reversal in muntjac.</title>
        <authorList>
            <person name="Mudd A.B."/>
            <person name="Bredeson J.V."/>
            <person name="Baum R."/>
            <person name="Hockemeyer D."/>
            <person name="Rokhsar D.S."/>
        </authorList>
    </citation>
    <scope>NUCLEOTIDE SEQUENCE [LARGE SCALE GENOMIC DNA]</scope>
    <source>
        <strain evidence="7">UCam_UCB_Mr</strain>
        <tissue evidence="7">Fibroblast cell line</tissue>
    </source>
</reference>
<dbReference type="AlphaFoldDB" id="A0A5N3X9G2"/>
<comment type="subcellular location">
    <subcellularLocation>
        <location evidence="1">Cytoplasm</location>
        <location evidence="1">Cytoskeleton</location>
    </subcellularLocation>
</comment>
<evidence type="ECO:0000256" key="2">
    <source>
        <dbReference type="ARBA" id="ARBA00022490"/>
    </source>
</evidence>
<accession>A0A5N3X9G2</accession>
<evidence type="ECO:0000256" key="1">
    <source>
        <dbReference type="ARBA" id="ARBA00004245"/>
    </source>
</evidence>
<sequence>DQEFLHAHRWDLPAGWGPLPSKDRSLLSCCYTWGSLTLDTLLPPPPHPRPPAPAPHWLIFLCHILLWLKDSLLTEKQTNKTNTTGCAIAAQEQAIRDAQECDDGEIQLYNEQIDTLRKETEEAERNLERSSYDCRQLVVAQQSLRNELDRYHCIIENTGNSSGGVYLVWGAGGPRVCLEAIPNPSEEDLNRDVQDITAVKPRLKGIPKNLPRKKDMVAKDRADEILEDTPLRGPEDTKPGRWCSKKRASLSLNWGMKKQDVPDGGKISKDFEKLGKMIKEKVKGPKEPEPPADLYTKRQYMTVSGDASLVGPVFCVFSIPAKGACGVEPSPQQLEHPLEDGQGPLKGKEHGCSPTPYPADKGDEENAKELKGFQGKQDGQKEEEGDRRPCPMVAPGPEALSTPRSQGSQFSLDGSKGNGAQSGSRPVMESIEKFSTGSIQMYEEIVVIVETTIEKTRQTRGNWERRDPPVPELTRRRCLWAPADMCFNVLEQRLQG</sequence>
<name>A0A5N3X9G2_MUNRE</name>
<feature type="non-terminal residue" evidence="7">
    <location>
        <position position="1"/>
    </location>
</feature>
<dbReference type="Proteomes" id="UP000326062">
    <property type="component" value="Chromosome 13"/>
</dbReference>
<evidence type="ECO:0000313" key="8">
    <source>
        <dbReference type="Proteomes" id="UP000326062"/>
    </source>
</evidence>
<feature type="compositionally biased region" description="Basic and acidic residues" evidence="6">
    <location>
        <begin position="378"/>
        <end position="389"/>
    </location>
</feature>
<keyword evidence="4" id="KW-0206">Cytoskeleton</keyword>